<feature type="chain" id="PRO_5039475268" evidence="2">
    <location>
        <begin position="21"/>
        <end position="55"/>
    </location>
</feature>
<keyword evidence="1" id="KW-0812">Transmembrane</keyword>
<feature type="signal peptide" evidence="2">
    <location>
        <begin position="1"/>
        <end position="20"/>
    </location>
</feature>
<sequence>MLFWLILTCLAMLLPSHAVADYTRYHRTLTAARLRLQVSASIAMFCAGIICAIPL</sequence>
<evidence type="ECO:0000313" key="4">
    <source>
        <dbReference type="Proteomes" id="UP000321424"/>
    </source>
</evidence>
<accession>A0A511MA43</accession>
<keyword evidence="1" id="KW-0472">Membrane</keyword>
<name>A0A511MA43_9NOCA</name>
<evidence type="ECO:0000313" key="3">
    <source>
        <dbReference type="EMBL" id="GEM37459.1"/>
    </source>
</evidence>
<dbReference type="EMBL" id="BJXA01000009">
    <property type="protein sequence ID" value="GEM37459.1"/>
    <property type="molecule type" value="Genomic_DNA"/>
</dbReference>
<comment type="caution">
    <text evidence="3">The sequence shown here is derived from an EMBL/GenBank/DDBJ whole genome shotgun (WGS) entry which is preliminary data.</text>
</comment>
<keyword evidence="1" id="KW-1133">Transmembrane helix</keyword>
<dbReference type="RefSeq" id="WP_186818338.1">
    <property type="nucleotide sequence ID" value="NZ_BJXA01000009.1"/>
</dbReference>
<dbReference type="Proteomes" id="UP000321424">
    <property type="component" value="Unassembled WGS sequence"/>
</dbReference>
<proteinExistence type="predicted"/>
<keyword evidence="2" id="KW-0732">Signal</keyword>
<gene>
    <name evidence="3" type="ORF">NN4_19780</name>
</gene>
<dbReference type="AlphaFoldDB" id="A0A511MA43"/>
<evidence type="ECO:0000256" key="2">
    <source>
        <dbReference type="SAM" id="SignalP"/>
    </source>
</evidence>
<keyword evidence="4" id="KW-1185">Reference proteome</keyword>
<feature type="transmembrane region" description="Helical" evidence="1">
    <location>
        <begin position="34"/>
        <end position="53"/>
    </location>
</feature>
<reference evidence="3 4" key="1">
    <citation type="submission" date="2019-07" db="EMBL/GenBank/DDBJ databases">
        <title>Whole genome shotgun sequence of Nocardia ninae NBRC 108245.</title>
        <authorList>
            <person name="Hosoyama A."/>
            <person name="Uohara A."/>
            <person name="Ohji S."/>
            <person name="Ichikawa N."/>
        </authorList>
    </citation>
    <scope>NUCLEOTIDE SEQUENCE [LARGE SCALE GENOMIC DNA]</scope>
    <source>
        <strain evidence="3 4">NBRC 108245</strain>
    </source>
</reference>
<organism evidence="3 4">
    <name type="scientific">Nocardia ninae NBRC 108245</name>
    <dbReference type="NCBI Taxonomy" id="1210091"/>
    <lineage>
        <taxon>Bacteria</taxon>
        <taxon>Bacillati</taxon>
        <taxon>Actinomycetota</taxon>
        <taxon>Actinomycetes</taxon>
        <taxon>Mycobacteriales</taxon>
        <taxon>Nocardiaceae</taxon>
        <taxon>Nocardia</taxon>
    </lineage>
</organism>
<protein>
    <submittedName>
        <fullName evidence="3">Uncharacterized protein</fullName>
    </submittedName>
</protein>
<evidence type="ECO:0000256" key="1">
    <source>
        <dbReference type="SAM" id="Phobius"/>
    </source>
</evidence>